<evidence type="ECO:0000256" key="1">
    <source>
        <dbReference type="SAM" id="SignalP"/>
    </source>
</evidence>
<dbReference type="Proteomes" id="UP000316426">
    <property type="component" value="Chromosome"/>
</dbReference>
<gene>
    <name evidence="2" type="ORF">Spa11_25720</name>
</gene>
<accession>A0A518K9A2</accession>
<dbReference type="AlphaFoldDB" id="A0A518K9A2"/>
<evidence type="ECO:0000313" key="3">
    <source>
        <dbReference type="Proteomes" id="UP000316426"/>
    </source>
</evidence>
<dbReference type="EMBL" id="CP036349">
    <property type="protein sequence ID" value="QDV74369.1"/>
    <property type="molecule type" value="Genomic_DNA"/>
</dbReference>
<dbReference type="KEGG" id="bmei:Spa11_25720"/>
<sequence precursor="true">MTTKWRLVACTLVGAAALGVAQRATAVELLTFGNFELPALPSIPEVPFWTLEEFRTADPSLMVDSASLAGFADNPIDPLAVDPDHRGLWIKPFSGNEANGTTEAILTQIVAAVPGQEYSFTGDGLFEANYGGTAGFSTDINFELAFLDSSGMVIGSPLVRDLETELIAGLGWSGRDGNPDITPLVGVAPAGAASVRVRAQGLNMTTNTNGGAQSAFVDNFSLTTTAAPTTQLLENANLNILPEVPPTAEERLVEAGWEFIENPEGVNSLAAAGFANNPATGGTNGIWVRPFVADADSASIQQSVAGVAGTEYMFTASSRWEVNFYNAGGDENQMLLELAFLDSEGVVIDSSTLDLRAAGQTADNNWHTHSLSATAPAGTVDVRVAGITNNITANPDTGTTVSAFWDDFSLMAVTGGLAGDYNSDGKVDAADYTVWRDGNSPDSSQAGYDLWADNYGTTSAPSAAAAIPEPTACVLVLVGLTAVAARRRLV</sequence>
<organism evidence="2 3">
    <name type="scientific">Botrimarina mediterranea</name>
    <dbReference type="NCBI Taxonomy" id="2528022"/>
    <lineage>
        <taxon>Bacteria</taxon>
        <taxon>Pseudomonadati</taxon>
        <taxon>Planctomycetota</taxon>
        <taxon>Planctomycetia</taxon>
        <taxon>Pirellulales</taxon>
        <taxon>Lacipirellulaceae</taxon>
        <taxon>Botrimarina</taxon>
    </lineage>
</organism>
<reference evidence="2 3" key="1">
    <citation type="submission" date="2019-02" db="EMBL/GenBank/DDBJ databases">
        <title>Deep-cultivation of Planctomycetes and their phenomic and genomic characterization uncovers novel biology.</title>
        <authorList>
            <person name="Wiegand S."/>
            <person name="Jogler M."/>
            <person name="Boedeker C."/>
            <person name="Pinto D."/>
            <person name="Vollmers J."/>
            <person name="Rivas-Marin E."/>
            <person name="Kohn T."/>
            <person name="Peeters S.H."/>
            <person name="Heuer A."/>
            <person name="Rast P."/>
            <person name="Oberbeckmann S."/>
            <person name="Bunk B."/>
            <person name="Jeske O."/>
            <person name="Meyerdierks A."/>
            <person name="Storesund J.E."/>
            <person name="Kallscheuer N."/>
            <person name="Luecker S."/>
            <person name="Lage O.M."/>
            <person name="Pohl T."/>
            <person name="Merkel B.J."/>
            <person name="Hornburger P."/>
            <person name="Mueller R.-W."/>
            <person name="Bruemmer F."/>
            <person name="Labrenz M."/>
            <person name="Spormann A.M."/>
            <person name="Op den Camp H."/>
            <person name="Overmann J."/>
            <person name="Amann R."/>
            <person name="Jetten M.S.M."/>
            <person name="Mascher T."/>
            <person name="Medema M.H."/>
            <person name="Devos D.P."/>
            <person name="Kaster A.-K."/>
            <person name="Ovreas L."/>
            <person name="Rohde M."/>
            <person name="Galperin M.Y."/>
            <person name="Jogler C."/>
        </authorList>
    </citation>
    <scope>NUCLEOTIDE SEQUENCE [LARGE SCALE GENOMIC DNA]</scope>
    <source>
        <strain evidence="2 3">Spa11</strain>
    </source>
</reference>
<dbReference type="RefSeq" id="WP_145112720.1">
    <property type="nucleotide sequence ID" value="NZ_CP036349.1"/>
</dbReference>
<feature type="chain" id="PRO_5022178466" description="PEP-CTERM protein-sorting domain-containing protein" evidence="1">
    <location>
        <begin position="27"/>
        <end position="490"/>
    </location>
</feature>
<evidence type="ECO:0008006" key="4">
    <source>
        <dbReference type="Google" id="ProtNLM"/>
    </source>
</evidence>
<keyword evidence="3" id="KW-1185">Reference proteome</keyword>
<evidence type="ECO:0000313" key="2">
    <source>
        <dbReference type="EMBL" id="QDV74369.1"/>
    </source>
</evidence>
<protein>
    <recommendedName>
        <fullName evidence="4">PEP-CTERM protein-sorting domain-containing protein</fullName>
    </recommendedName>
</protein>
<proteinExistence type="predicted"/>
<dbReference type="Gene3D" id="2.60.120.260">
    <property type="entry name" value="Galactose-binding domain-like"/>
    <property type="match status" value="1"/>
</dbReference>
<name>A0A518K9A2_9BACT</name>
<feature type="signal peptide" evidence="1">
    <location>
        <begin position="1"/>
        <end position="26"/>
    </location>
</feature>
<keyword evidence="1" id="KW-0732">Signal</keyword>